<comment type="caution">
    <text evidence="2">The sequence shown here is derived from an EMBL/GenBank/DDBJ whole genome shotgun (WGS) entry which is preliminary data.</text>
</comment>
<reference evidence="2 3" key="1">
    <citation type="submission" date="2018-07" db="EMBL/GenBank/DDBJ databases">
        <title>A high quality draft genome assembly of the barn swallow (H. rustica rustica).</title>
        <authorList>
            <person name="Formenti G."/>
            <person name="Chiara M."/>
            <person name="Poveda L."/>
            <person name="Francoijs K.-J."/>
            <person name="Bonisoli-Alquati A."/>
            <person name="Canova L."/>
            <person name="Gianfranceschi L."/>
            <person name="Horner D.S."/>
            <person name="Saino N."/>
        </authorList>
    </citation>
    <scope>NUCLEOTIDE SEQUENCE [LARGE SCALE GENOMIC DNA]</scope>
    <source>
        <strain evidence="2">Chelidonia</strain>
        <tissue evidence="2">Blood</tissue>
    </source>
</reference>
<feature type="transmembrane region" description="Helical" evidence="1">
    <location>
        <begin position="12"/>
        <end position="31"/>
    </location>
</feature>
<protein>
    <submittedName>
        <fullName evidence="2">Uncharacterized protein</fullName>
    </submittedName>
</protein>
<gene>
    <name evidence="2" type="ORF">DUI87_10780</name>
</gene>
<keyword evidence="1" id="KW-0812">Transmembrane</keyword>
<evidence type="ECO:0000313" key="2">
    <source>
        <dbReference type="EMBL" id="RMC13246.1"/>
    </source>
</evidence>
<evidence type="ECO:0000256" key="1">
    <source>
        <dbReference type="SAM" id="Phobius"/>
    </source>
</evidence>
<proteinExistence type="predicted"/>
<keyword evidence="1" id="KW-0472">Membrane</keyword>
<keyword evidence="1" id="KW-1133">Transmembrane helix</keyword>
<dbReference type="EMBL" id="QRBI01000106">
    <property type="protein sequence ID" value="RMC13246.1"/>
    <property type="molecule type" value="Genomic_DNA"/>
</dbReference>
<evidence type="ECO:0000313" key="3">
    <source>
        <dbReference type="Proteomes" id="UP000269221"/>
    </source>
</evidence>
<sequence length="106" mass="12254">MPPQAERWPDQYMLTLHLWSLTHILVLTMLAHKIQKALTILAEIFIFLATFKALHKVLVYLVQNYHLEMGKVKCPACRTPSRFANDLKLIGYCHNVPHTWQALTTG</sequence>
<accession>A0A3M0KJK8</accession>
<organism evidence="2 3">
    <name type="scientific">Hirundo rustica rustica</name>
    <dbReference type="NCBI Taxonomy" id="333673"/>
    <lineage>
        <taxon>Eukaryota</taxon>
        <taxon>Metazoa</taxon>
        <taxon>Chordata</taxon>
        <taxon>Craniata</taxon>
        <taxon>Vertebrata</taxon>
        <taxon>Euteleostomi</taxon>
        <taxon>Archelosauria</taxon>
        <taxon>Archosauria</taxon>
        <taxon>Dinosauria</taxon>
        <taxon>Saurischia</taxon>
        <taxon>Theropoda</taxon>
        <taxon>Coelurosauria</taxon>
        <taxon>Aves</taxon>
        <taxon>Neognathae</taxon>
        <taxon>Neoaves</taxon>
        <taxon>Telluraves</taxon>
        <taxon>Australaves</taxon>
        <taxon>Passeriformes</taxon>
        <taxon>Sylvioidea</taxon>
        <taxon>Hirundinidae</taxon>
        <taxon>Hirundo</taxon>
    </lineage>
</organism>
<dbReference type="Proteomes" id="UP000269221">
    <property type="component" value="Unassembled WGS sequence"/>
</dbReference>
<dbReference type="AlphaFoldDB" id="A0A3M0KJK8"/>
<feature type="transmembrane region" description="Helical" evidence="1">
    <location>
        <begin position="38"/>
        <end position="62"/>
    </location>
</feature>
<name>A0A3M0KJK8_HIRRU</name>
<keyword evidence="3" id="KW-1185">Reference proteome</keyword>